<dbReference type="PANTHER" id="PTHR46889">
    <property type="entry name" value="TRANSPOSASE INSF FOR INSERTION SEQUENCE IS3B-RELATED"/>
    <property type="match status" value="1"/>
</dbReference>
<comment type="function">
    <text evidence="1">Involved in the transposition of the insertion sequence.</text>
</comment>
<dbReference type="InterPro" id="IPR048020">
    <property type="entry name" value="Transpos_IS3"/>
</dbReference>
<dbReference type="InterPro" id="IPR009057">
    <property type="entry name" value="Homeodomain-like_sf"/>
</dbReference>
<dbReference type="EMBL" id="JBHTNH010000028">
    <property type="protein sequence ID" value="MFD1362798.1"/>
    <property type="molecule type" value="Genomic_DNA"/>
</dbReference>
<dbReference type="Pfam" id="PF13276">
    <property type="entry name" value="HTH_21"/>
    <property type="match status" value="1"/>
</dbReference>
<dbReference type="PROSITE" id="PS50994">
    <property type="entry name" value="INTEGRASE"/>
    <property type="match status" value="1"/>
</dbReference>
<protein>
    <submittedName>
        <fullName evidence="3">IS3 family transposase</fullName>
    </submittedName>
</protein>
<dbReference type="Pfam" id="PF13333">
    <property type="entry name" value="rve_2"/>
    <property type="match status" value="1"/>
</dbReference>
<dbReference type="PANTHER" id="PTHR46889:SF7">
    <property type="entry name" value="TRANSPOSASE FOR INSERTION SEQUENCE ELEMENT IS904"/>
    <property type="match status" value="1"/>
</dbReference>
<dbReference type="SUPFAM" id="SSF46689">
    <property type="entry name" value="Homeodomain-like"/>
    <property type="match status" value="1"/>
</dbReference>
<dbReference type="Pfam" id="PF01527">
    <property type="entry name" value="HTH_Tnp_1"/>
    <property type="match status" value="1"/>
</dbReference>
<feature type="domain" description="Integrase catalytic" evidence="2">
    <location>
        <begin position="215"/>
        <end position="374"/>
    </location>
</feature>
<accession>A0ABW3ZXA1</accession>
<dbReference type="Pfam" id="PF00665">
    <property type="entry name" value="rve"/>
    <property type="match status" value="1"/>
</dbReference>
<dbReference type="NCBIfam" id="NF033516">
    <property type="entry name" value="transpos_IS3"/>
    <property type="match status" value="1"/>
</dbReference>
<dbReference type="InterPro" id="IPR012337">
    <property type="entry name" value="RNaseH-like_sf"/>
</dbReference>
<organism evidence="3 4">
    <name type="scientific">Lentibacillus salinarum</name>
    <dbReference type="NCBI Taxonomy" id="446820"/>
    <lineage>
        <taxon>Bacteria</taxon>
        <taxon>Bacillati</taxon>
        <taxon>Bacillota</taxon>
        <taxon>Bacilli</taxon>
        <taxon>Bacillales</taxon>
        <taxon>Bacillaceae</taxon>
        <taxon>Lentibacillus</taxon>
    </lineage>
</organism>
<dbReference type="SUPFAM" id="SSF53098">
    <property type="entry name" value="Ribonuclease H-like"/>
    <property type="match status" value="1"/>
</dbReference>
<evidence type="ECO:0000313" key="4">
    <source>
        <dbReference type="Proteomes" id="UP001597178"/>
    </source>
</evidence>
<dbReference type="InterPro" id="IPR050900">
    <property type="entry name" value="Transposase_IS3/IS150/IS904"/>
</dbReference>
<dbReference type="InterPro" id="IPR025948">
    <property type="entry name" value="HTH-like_dom"/>
</dbReference>
<dbReference type="RefSeq" id="WP_382401698.1">
    <property type="nucleotide sequence ID" value="NZ_JBHTNH010000028.1"/>
</dbReference>
<proteinExistence type="predicted"/>
<gene>
    <name evidence="3" type="ORF">ACFQ4A_14145</name>
</gene>
<dbReference type="InterPro" id="IPR002514">
    <property type="entry name" value="Transposase_8"/>
</dbReference>
<keyword evidence="4" id="KW-1185">Reference proteome</keyword>
<sequence>MKRKSYTPQFKSQIVLEILKEEKSMSQIASENEIHVNQLHKWKTQFLQEMPQVFEKQNKDLEKMKVDYEKQLESLYSEVGKLTTQLSWLKKKNLASTTTRQERMAMVDWTDSDLPVSQQAELLGVNRSSLYYKPVQPSQEEVDIKHRIDEIYTKFPYFGSRKITETLHAKGVTINRKRVQRHMREMGIQAVYPGPNLSKRNLQHRVYPYLLKGLVIDHPNQVWSIDITYIRLHRNWMYLTAVIDWYSRCIISWELDQTLAMDFVLKAVQRAFTVGGIPEIFNSDQGSHFTSSSYISLLQEHPSISISMDSKGRALDNIRIERFWRSLKYEEVYLKDYNTPREARNNIRAYMELYNHERPHQSLNYQTPGSVYFQ</sequence>
<name>A0ABW3ZXA1_9BACI</name>
<evidence type="ECO:0000313" key="3">
    <source>
        <dbReference type="EMBL" id="MFD1362798.1"/>
    </source>
</evidence>
<reference evidence="4" key="1">
    <citation type="journal article" date="2019" name="Int. J. Syst. Evol. Microbiol.">
        <title>The Global Catalogue of Microorganisms (GCM) 10K type strain sequencing project: providing services to taxonomists for standard genome sequencing and annotation.</title>
        <authorList>
            <consortium name="The Broad Institute Genomics Platform"/>
            <consortium name="The Broad Institute Genome Sequencing Center for Infectious Disease"/>
            <person name="Wu L."/>
            <person name="Ma J."/>
        </authorList>
    </citation>
    <scope>NUCLEOTIDE SEQUENCE [LARGE SCALE GENOMIC DNA]</scope>
    <source>
        <strain evidence="4">CCUG 54822</strain>
    </source>
</reference>
<comment type="caution">
    <text evidence="3">The sequence shown here is derived from an EMBL/GenBank/DDBJ whole genome shotgun (WGS) entry which is preliminary data.</text>
</comment>
<dbReference type="Proteomes" id="UP001597178">
    <property type="component" value="Unassembled WGS sequence"/>
</dbReference>
<dbReference type="InterPro" id="IPR036397">
    <property type="entry name" value="RNaseH_sf"/>
</dbReference>
<dbReference type="InterPro" id="IPR001584">
    <property type="entry name" value="Integrase_cat-core"/>
</dbReference>
<dbReference type="Gene3D" id="3.30.420.10">
    <property type="entry name" value="Ribonuclease H-like superfamily/Ribonuclease H"/>
    <property type="match status" value="1"/>
</dbReference>
<evidence type="ECO:0000259" key="2">
    <source>
        <dbReference type="PROSITE" id="PS50994"/>
    </source>
</evidence>
<evidence type="ECO:0000256" key="1">
    <source>
        <dbReference type="ARBA" id="ARBA00002286"/>
    </source>
</evidence>